<sequence>MGVFSDTDVTRKISDDKGTYNILFPKYSLMADSQGKVWMIYAPWDNQTYVLMHDDSTSKFISEHLDKLKTKAFTSLGATTGAAIGMPGAAKGMISGGIIGAISGWGVSHFLNHLPKNYSKTGYYSKNGVWAFDGPIYY</sequence>
<evidence type="ECO:0000313" key="2">
    <source>
        <dbReference type="Proteomes" id="UP000290407"/>
    </source>
</evidence>
<reference evidence="1 2" key="1">
    <citation type="submission" date="2019-01" db="EMBL/GenBank/DDBJ databases">
        <title>Spirosoma flava sp. nov., a propanil-degrading bacterium isolated from herbicide-contaminated soil.</title>
        <authorList>
            <person name="Zhang L."/>
            <person name="Jiang J.-D."/>
        </authorList>
    </citation>
    <scope>NUCLEOTIDE SEQUENCE [LARGE SCALE GENOMIC DNA]</scope>
    <source>
        <strain evidence="1 2">TY50</strain>
    </source>
</reference>
<keyword evidence="2" id="KW-1185">Reference proteome</keyword>
<protein>
    <submittedName>
        <fullName evidence="1">Uncharacterized protein</fullName>
    </submittedName>
</protein>
<dbReference type="EMBL" id="SBLB01000018">
    <property type="protein sequence ID" value="RYC66259.1"/>
    <property type="molecule type" value="Genomic_DNA"/>
</dbReference>
<accession>A0A4Q2UHR1</accession>
<organism evidence="1 2">
    <name type="scientific">Spirosoma sordidisoli</name>
    <dbReference type="NCBI Taxonomy" id="2502893"/>
    <lineage>
        <taxon>Bacteria</taxon>
        <taxon>Pseudomonadati</taxon>
        <taxon>Bacteroidota</taxon>
        <taxon>Cytophagia</taxon>
        <taxon>Cytophagales</taxon>
        <taxon>Cytophagaceae</taxon>
        <taxon>Spirosoma</taxon>
    </lineage>
</organism>
<comment type="caution">
    <text evidence="1">The sequence shown here is derived from an EMBL/GenBank/DDBJ whole genome shotgun (WGS) entry which is preliminary data.</text>
</comment>
<evidence type="ECO:0000313" key="1">
    <source>
        <dbReference type="EMBL" id="RYC66259.1"/>
    </source>
</evidence>
<name>A0A4Q2UHR1_9BACT</name>
<dbReference type="AlphaFoldDB" id="A0A4Q2UHR1"/>
<dbReference type="Proteomes" id="UP000290407">
    <property type="component" value="Unassembled WGS sequence"/>
</dbReference>
<gene>
    <name evidence="1" type="ORF">EQG79_30620</name>
</gene>
<dbReference type="RefSeq" id="WP_129607030.1">
    <property type="nucleotide sequence ID" value="NZ_SBLB01000018.1"/>
</dbReference>
<proteinExistence type="predicted"/>